<reference evidence="2 3" key="2">
    <citation type="submission" date="2015-10" db="EMBL/GenBank/DDBJ databases">
        <title>Draft Genome Sequence of Prosthecomicrobium hirschii ATCC 27832.</title>
        <authorList>
            <person name="Daniel J."/>
            <person name="Givan S.A."/>
            <person name="Brun Y.V."/>
            <person name="Brown P.J."/>
        </authorList>
    </citation>
    <scope>NUCLEOTIDE SEQUENCE [LARGE SCALE GENOMIC DNA]</scope>
    <source>
        <strain evidence="2 3">16</strain>
    </source>
</reference>
<proteinExistence type="predicted"/>
<protein>
    <recommendedName>
        <fullName evidence="1">Peptidase S1 domain-containing protein</fullName>
    </recommendedName>
</protein>
<dbReference type="EMBL" id="LJYW01000001">
    <property type="protein sequence ID" value="KPL51171.1"/>
    <property type="molecule type" value="Genomic_DNA"/>
</dbReference>
<gene>
    <name evidence="2" type="ORF">ABB55_02185</name>
</gene>
<evidence type="ECO:0000313" key="3">
    <source>
        <dbReference type="Proteomes" id="UP000048984"/>
    </source>
</evidence>
<dbReference type="GO" id="GO:0004252">
    <property type="term" value="F:serine-type endopeptidase activity"/>
    <property type="evidence" value="ECO:0007669"/>
    <property type="project" value="InterPro"/>
</dbReference>
<dbReference type="InterPro" id="IPR051333">
    <property type="entry name" value="CLIP_Serine_Protease"/>
</dbReference>
<evidence type="ECO:0000313" key="2">
    <source>
        <dbReference type="EMBL" id="KPL51171.1"/>
    </source>
</evidence>
<dbReference type="AlphaFoldDB" id="A0A0P6VGL8"/>
<evidence type="ECO:0000259" key="1">
    <source>
        <dbReference type="PROSITE" id="PS50240"/>
    </source>
</evidence>
<dbReference type="InterPro" id="IPR043504">
    <property type="entry name" value="Peptidase_S1_PA_chymotrypsin"/>
</dbReference>
<name>A0A0P6VGL8_9HYPH</name>
<dbReference type="PANTHER" id="PTHR24260:SF132">
    <property type="entry name" value="PEPTIDASE S1 DOMAIN-CONTAINING PROTEIN"/>
    <property type="match status" value="1"/>
</dbReference>
<dbReference type="Proteomes" id="UP000048984">
    <property type="component" value="Unassembled WGS sequence"/>
</dbReference>
<keyword evidence="3" id="KW-1185">Reference proteome</keyword>
<dbReference type="STRING" id="665126.ABB55_02185"/>
<sequence>MDRMIAARAAGRPTSQIVTPAQPGEWPSLVSLLVSRDGVATRFCAGTVIDARAVLTSAECALASRVGDIRVELPARRHDEASRDEIPIASVAVHPDFDAARGTNDLAVLILARDAATIRQRLAGPETRPVSGRGGLVAVTAGFASPIAGPAMSDRPTWRVPLRESGACGTGPQRVAADPVLCAAFEPSEAAGTGEPGGPLFAETGTGEWVQIGVRSPATGSAAYVAIAGSAGWIRSIAAGANLARADDSAAFPVWSRPAAPVASLSLDVVDGPRLKIGTGLRIRLLSPRGGIPILLLQEANGKARLIWSPFVRAFRQRNGRERVSPGQLVEIPTAEQAERGARLTVTGPAGPARLVAVMADNLDRDTRDIEGLQAGDAIGDPTRLIERMLNAGKGFHGLQSHAVAVVDIEIVE</sequence>
<comment type="caution">
    <text evidence="2">The sequence shown here is derived from an EMBL/GenBank/DDBJ whole genome shotgun (WGS) entry which is preliminary data.</text>
</comment>
<dbReference type="SUPFAM" id="SSF50494">
    <property type="entry name" value="Trypsin-like serine proteases"/>
    <property type="match status" value="1"/>
</dbReference>
<dbReference type="InterPro" id="IPR009003">
    <property type="entry name" value="Peptidase_S1_PA"/>
</dbReference>
<dbReference type="InterPro" id="IPR001254">
    <property type="entry name" value="Trypsin_dom"/>
</dbReference>
<dbReference type="RefSeq" id="WP_054357334.1">
    <property type="nucleotide sequence ID" value="NZ_LJYW01000001.1"/>
</dbReference>
<dbReference type="PANTHER" id="PTHR24260">
    <property type="match status" value="1"/>
</dbReference>
<accession>A0A0P6VGL8</accession>
<dbReference type="Pfam" id="PF00089">
    <property type="entry name" value="Trypsin"/>
    <property type="match status" value="1"/>
</dbReference>
<dbReference type="GO" id="GO:0006508">
    <property type="term" value="P:proteolysis"/>
    <property type="evidence" value="ECO:0007669"/>
    <property type="project" value="InterPro"/>
</dbReference>
<dbReference type="SMART" id="SM00020">
    <property type="entry name" value="Tryp_SPc"/>
    <property type="match status" value="1"/>
</dbReference>
<organism evidence="2 3">
    <name type="scientific">Prosthecodimorpha hirschii</name>
    <dbReference type="NCBI Taxonomy" id="665126"/>
    <lineage>
        <taxon>Bacteria</taxon>
        <taxon>Pseudomonadati</taxon>
        <taxon>Pseudomonadota</taxon>
        <taxon>Alphaproteobacteria</taxon>
        <taxon>Hyphomicrobiales</taxon>
        <taxon>Ancalomicrobiaceae</taxon>
        <taxon>Prosthecodimorpha</taxon>
    </lineage>
</organism>
<dbReference type="Gene3D" id="2.40.10.10">
    <property type="entry name" value="Trypsin-like serine proteases"/>
    <property type="match status" value="1"/>
</dbReference>
<dbReference type="PROSITE" id="PS50240">
    <property type="entry name" value="TRYPSIN_DOM"/>
    <property type="match status" value="1"/>
</dbReference>
<feature type="domain" description="Peptidase S1" evidence="1">
    <location>
        <begin position="4"/>
        <end position="239"/>
    </location>
</feature>
<reference evidence="2 3" key="1">
    <citation type="submission" date="2015-09" db="EMBL/GenBank/DDBJ databases">
        <authorList>
            <person name="Jackson K.R."/>
            <person name="Lunt B.L."/>
            <person name="Fisher J.N.B."/>
            <person name="Gardner A.V."/>
            <person name="Bailey M.E."/>
            <person name="Deus L.M."/>
            <person name="Earl A.S."/>
            <person name="Gibby P.D."/>
            <person name="Hartmann K.A."/>
            <person name="Liu J.E."/>
            <person name="Manci A.M."/>
            <person name="Nielsen D.A."/>
            <person name="Solomon M.B."/>
            <person name="Breakwell D.P."/>
            <person name="Burnett S.H."/>
            <person name="Grose J.H."/>
        </authorList>
    </citation>
    <scope>NUCLEOTIDE SEQUENCE [LARGE SCALE GENOMIC DNA]</scope>
    <source>
        <strain evidence="2 3">16</strain>
    </source>
</reference>